<dbReference type="STRING" id="418985.A0A1V9Y142"/>
<dbReference type="Gene3D" id="2.30.42.10">
    <property type="match status" value="1"/>
</dbReference>
<dbReference type="SMART" id="SM00735">
    <property type="entry name" value="ZM"/>
    <property type="match status" value="1"/>
</dbReference>
<keyword evidence="2" id="KW-0963">Cytoplasm</keyword>
<dbReference type="SUPFAM" id="SSF50156">
    <property type="entry name" value="PDZ domain-like"/>
    <property type="match status" value="1"/>
</dbReference>
<dbReference type="GO" id="GO:0030036">
    <property type="term" value="P:actin cytoskeleton organization"/>
    <property type="evidence" value="ECO:0007669"/>
    <property type="project" value="TreeGrafter"/>
</dbReference>
<gene>
    <name evidence="5" type="ORF">BIW11_05742</name>
</gene>
<dbReference type="GO" id="GO:0005912">
    <property type="term" value="C:adherens junction"/>
    <property type="evidence" value="ECO:0007669"/>
    <property type="project" value="TreeGrafter"/>
</dbReference>
<dbReference type="InterPro" id="IPR031847">
    <property type="entry name" value="PDLI1-4/Zasp-like_mid"/>
</dbReference>
<proteinExistence type="predicted"/>
<dbReference type="Pfam" id="PF15936">
    <property type="entry name" value="DUF4749"/>
    <property type="match status" value="1"/>
</dbReference>
<dbReference type="InterPro" id="IPR001478">
    <property type="entry name" value="PDZ"/>
</dbReference>
<evidence type="ECO:0000259" key="4">
    <source>
        <dbReference type="PROSITE" id="PS50106"/>
    </source>
</evidence>
<keyword evidence="3" id="KW-0862">Zinc</keyword>
<organism evidence="5 6">
    <name type="scientific">Tropilaelaps mercedesae</name>
    <dbReference type="NCBI Taxonomy" id="418985"/>
    <lineage>
        <taxon>Eukaryota</taxon>
        <taxon>Metazoa</taxon>
        <taxon>Ecdysozoa</taxon>
        <taxon>Arthropoda</taxon>
        <taxon>Chelicerata</taxon>
        <taxon>Arachnida</taxon>
        <taxon>Acari</taxon>
        <taxon>Parasitiformes</taxon>
        <taxon>Mesostigmata</taxon>
        <taxon>Gamasina</taxon>
        <taxon>Dermanyssoidea</taxon>
        <taxon>Laelapidae</taxon>
        <taxon>Tropilaelaps</taxon>
    </lineage>
</organism>
<dbReference type="GO" id="GO:0003779">
    <property type="term" value="F:actin binding"/>
    <property type="evidence" value="ECO:0007669"/>
    <property type="project" value="TreeGrafter"/>
</dbReference>
<accession>A0A1V9Y142</accession>
<dbReference type="InterPro" id="IPR041489">
    <property type="entry name" value="PDZ_6"/>
</dbReference>
<dbReference type="PANTHER" id="PTHR24214">
    <property type="entry name" value="PDZ AND LIM DOMAIN PROTEIN ZASP"/>
    <property type="match status" value="1"/>
</dbReference>
<keyword evidence="6" id="KW-1185">Reference proteome</keyword>
<dbReference type="InterPro" id="IPR050604">
    <property type="entry name" value="PDZ-LIM_domain"/>
</dbReference>
<dbReference type="PROSITE" id="PS50106">
    <property type="entry name" value="PDZ"/>
    <property type="match status" value="1"/>
</dbReference>
<dbReference type="Proteomes" id="UP000192247">
    <property type="component" value="Unassembled WGS sequence"/>
</dbReference>
<reference evidence="5 6" key="1">
    <citation type="journal article" date="2017" name="Gigascience">
        <title>Draft genome of the honey bee ectoparasitic mite, Tropilaelaps mercedesae, is shaped by the parasitic life history.</title>
        <authorList>
            <person name="Dong X."/>
            <person name="Armstrong S.D."/>
            <person name="Xia D."/>
            <person name="Makepeace B.L."/>
            <person name="Darby A.C."/>
            <person name="Kadowaki T."/>
        </authorList>
    </citation>
    <scope>NUCLEOTIDE SEQUENCE [LARGE SCALE GENOMIC DNA]</scope>
    <source>
        <strain evidence="5">Wuxi-XJTLU</strain>
    </source>
</reference>
<dbReference type="GO" id="GO:0001725">
    <property type="term" value="C:stress fiber"/>
    <property type="evidence" value="ECO:0007669"/>
    <property type="project" value="TreeGrafter"/>
</dbReference>
<comment type="caution">
    <text evidence="5">The sequence shown here is derived from an EMBL/GenBank/DDBJ whole genome shotgun (WGS) entry which is preliminary data.</text>
</comment>
<feature type="non-terminal residue" evidence="5">
    <location>
        <position position="237"/>
    </location>
</feature>
<name>A0A1V9Y142_9ACAR</name>
<protein>
    <submittedName>
        <fullName evidence="5">PDZ and LIM domain protein Zasp-like</fullName>
    </submittedName>
</protein>
<dbReference type="AlphaFoldDB" id="A0A1V9Y142"/>
<evidence type="ECO:0000313" key="6">
    <source>
        <dbReference type="Proteomes" id="UP000192247"/>
    </source>
</evidence>
<dbReference type="Pfam" id="PF17820">
    <property type="entry name" value="PDZ_6"/>
    <property type="match status" value="1"/>
</dbReference>
<evidence type="ECO:0000256" key="1">
    <source>
        <dbReference type="ARBA" id="ARBA00004496"/>
    </source>
</evidence>
<dbReference type="GO" id="GO:0030018">
    <property type="term" value="C:Z disc"/>
    <property type="evidence" value="ECO:0007669"/>
    <property type="project" value="TreeGrafter"/>
</dbReference>
<feature type="domain" description="PDZ" evidence="4">
    <location>
        <begin position="11"/>
        <end position="61"/>
    </location>
</feature>
<comment type="subcellular location">
    <subcellularLocation>
        <location evidence="1">Cytoplasm</location>
    </subcellularLocation>
</comment>
<sequence>MALFVTFQSTPGSLADQAGIRTGDQIVRISGRPTDQMSHQDAQTAILNAANCLELTITRGGALTWVPSVQSVGDIAPGVDGPLTRTSLAAHKQPYTPVGSSHNTTAKPFQVSGSSLVNKQYNSPAALYSMENIRDALEKQAEVLTGGAKGINFMKEEKPLNTDSAVYRMVQEEDKAPRTPISPLLRQTSGVDTSPLGAVQSGLRHVEAPRAPPAPAVPQGNVSIGGPNICSECGKLI</sequence>
<dbReference type="PANTHER" id="PTHR24214:SF38">
    <property type="entry name" value="PDZ AND LIM DOMAIN PROTEIN ZASP-RELATED"/>
    <property type="match status" value="1"/>
</dbReference>
<dbReference type="InterPro" id="IPR036034">
    <property type="entry name" value="PDZ_sf"/>
</dbReference>
<dbReference type="OrthoDB" id="5911912at2759"/>
<dbReference type="GO" id="GO:0031941">
    <property type="term" value="C:filamentous actin"/>
    <property type="evidence" value="ECO:0007669"/>
    <property type="project" value="TreeGrafter"/>
</dbReference>
<dbReference type="GO" id="GO:0061061">
    <property type="term" value="P:muscle structure development"/>
    <property type="evidence" value="ECO:0007669"/>
    <property type="project" value="TreeGrafter"/>
</dbReference>
<evidence type="ECO:0000256" key="3">
    <source>
        <dbReference type="ARBA" id="ARBA00023038"/>
    </source>
</evidence>
<keyword evidence="3" id="KW-0440">LIM domain</keyword>
<dbReference type="GO" id="GO:0051371">
    <property type="term" value="F:muscle alpha-actinin binding"/>
    <property type="evidence" value="ECO:0007669"/>
    <property type="project" value="TreeGrafter"/>
</dbReference>
<dbReference type="EMBL" id="MNPL01001121">
    <property type="protein sequence ID" value="OQR79431.1"/>
    <property type="molecule type" value="Genomic_DNA"/>
</dbReference>
<keyword evidence="3" id="KW-0479">Metal-binding</keyword>
<dbReference type="InterPro" id="IPR006643">
    <property type="entry name" value="Zasp-like_motif"/>
</dbReference>
<dbReference type="InParanoid" id="A0A1V9Y142"/>
<evidence type="ECO:0000256" key="2">
    <source>
        <dbReference type="ARBA" id="ARBA00022490"/>
    </source>
</evidence>
<evidence type="ECO:0000313" key="5">
    <source>
        <dbReference type="EMBL" id="OQR79431.1"/>
    </source>
</evidence>
<dbReference type="SMART" id="SM00228">
    <property type="entry name" value="PDZ"/>
    <property type="match status" value="1"/>
</dbReference>